<gene>
    <name evidence="1" type="ORF">LX32DRAFT_43165</name>
</gene>
<evidence type="ECO:0000313" key="2">
    <source>
        <dbReference type="Proteomes" id="UP001232148"/>
    </source>
</evidence>
<organism evidence="1 2">
    <name type="scientific">Colletotrichum zoysiae</name>
    <dbReference type="NCBI Taxonomy" id="1216348"/>
    <lineage>
        <taxon>Eukaryota</taxon>
        <taxon>Fungi</taxon>
        <taxon>Dikarya</taxon>
        <taxon>Ascomycota</taxon>
        <taxon>Pezizomycotina</taxon>
        <taxon>Sordariomycetes</taxon>
        <taxon>Hypocreomycetidae</taxon>
        <taxon>Glomerellales</taxon>
        <taxon>Glomerellaceae</taxon>
        <taxon>Colletotrichum</taxon>
        <taxon>Colletotrichum graminicola species complex</taxon>
    </lineage>
</organism>
<protein>
    <submittedName>
        <fullName evidence="1">Uncharacterized protein</fullName>
    </submittedName>
</protein>
<dbReference type="AlphaFoldDB" id="A0AAD9M6M3"/>
<keyword evidence="2" id="KW-1185">Reference proteome</keyword>
<accession>A0AAD9M6M3</accession>
<dbReference type="Proteomes" id="UP001232148">
    <property type="component" value="Unassembled WGS sequence"/>
</dbReference>
<dbReference type="EMBL" id="MU842819">
    <property type="protein sequence ID" value="KAK2033807.1"/>
    <property type="molecule type" value="Genomic_DNA"/>
</dbReference>
<evidence type="ECO:0000313" key="1">
    <source>
        <dbReference type="EMBL" id="KAK2033807.1"/>
    </source>
</evidence>
<comment type="caution">
    <text evidence="1">The sequence shown here is derived from an EMBL/GenBank/DDBJ whole genome shotgun (WGS) entry which is preliminary data.</text>
</comment>
<sequence length="97" mass="10129">MDATNPTSVHPISSCAFLPSASPNSSPVVRPYPKSPHLSSPGLGTLMGRCSVLLNALANCLQIPLLRGHAILARKLPELPVRCVVHLASPGAVFPTL</sequence>
<name>A0AAD9M6M3_9PEZI</name>
<reference evidence="1" key="1">
    <citation type="submission" date="2021-06" db="EMBL/GenBank/DDBJ databases">
        <title>Comparative genomics, transcriptomics and evolutionary studies reveal genomic signatures of adaptation to plant cell wall in hemibiotrophic fungi.</title>
        <authorList>
            <consortium name="DOE Joint Genome Institute"/>
            <person name="Baroncelli R."/>
            <person name="Diaz J.F."/>
            <person name="Benocci T."/>
            <person name="Peng M."/>
            <person name="Battaglia E."/>
            <person name="Haridas S."/>
            <person name="Andreopoulos W."/>
            <person name="Labutti K."/>
            <person name="Pangilinan J."/>
            <person name="Floch G.L."/>
            <person name="Makela M.R."/>
            <person name="Henrissat B."/>
            <person name="Grigoriev I.V."/>
            <person name="Crouch J.A."/>
            <person name="De Vries R.P."/>
            <person name="Sukno S.A."/>
            <person name="Thon M.R."/>
        </authorList>
    </citation>
    <scope>NUCLEOTIDE SEQUENCE</scope>
    <source>
        <strain evidence="1">MAFF235873</strain>
    </source>
</reference>
<proteinExistence type="predicted"/>